<sequence>MMNHNKTLNIRKSVCFEKKRIFCAFQDLASIRSKEFVVPKSVKCTSVWDRKPPDFSPKLYTSLKSPERRKENIHSPSIRCSKDTLLRVTKLTTEMLPEICEKKTSLPPFTLRFRPTDSLASKILFVKSGKYPTMAYRDPKPYDFRQYAGDMPDMVTMLEKDPGNLKFKLQHLSPIDEKGSPEDVHLREHLLKFNTFKPSEPKWDARLILPKSPWPTKSAAYTRHRHRRGVYSALLDRVEEKLTNSWKNL</sequence>
<evidence type="ECO:0000313" key="2">
    <source>
        <dbReference type="Proteomes" id="UP000034805"/>
    </source>
</evidence>
<comment type="caution">
    <text evidence="1">The sequence shown here is derived from an EMBL/GenBank/DDBJ whole genome shotgun (WGS) entry which is preliminary data.</text>
</comment>
<gene>
    <name evidence="1" type="ORF">Z043_104108</name>
</gene>
<proteinExistence type="predicted"/>
<reference evidence="1 2" key="1">
    <citation type="submission" date="2015-08" db="EMBL/GenBank/DDBJ databases">
        <title>The genome of the Asian arowana (Scleropages formosus).</title>
        <authorList>
            <person name="Tan M.H."/>
            <person name="Gan H.M."/>
            <person name="Croft L.J."/>
            <person name="Austin C.M."/>
        </authorList>
    </citation>
    <scope>NUCLEOTIDE SEQUENCE [LARGE SCALE GENOMIC DNA]</scope>
    <source>
        <strain evidence="1">Aro1</strain>
    </source>
</reference>
<dbReference type="AlphaFoldDB" id="A0A0P7Z758"/>
<protein>
    <submittedName>
        <fullName evidence="1">Uncharacterized protein</fullName>
    </submittedName>
</protein>
<dbReference type="EMBL" id="JARO02001085">
    <property type="protein sequence ID" value="KPP76538.1"/>
    <property type="molecule type" value="Genomic_DNA"/>
</dbReference>
<dbReference type="Proteomes" id="UP000034805">
    <property type="component" value="Unassembled WGS sequence"/>
</dbReference>
<organism evidence="1 2">
    <name type="scientific">Scleropages formosus</name>
    <name type="common">Asian bonytongue</name>
    <name type="synonym">Osteoglossum formosum</name>
    <dbReference type="NCBI Taxonomy" id="113540"/>
    <lineage>
        <taxon>Eukaryota</taxon>
        <taxon>Metazoa</taxon>
        <taxon>Chordata</taxon>
        <taxon>Craniata</taxon>
        <taxon>Vertebrata</taxon>
        <taxon>Euteleostomi</taxon>
        <taxon>Actinopterygii</taxon>
        <taxon>Neopterygii</taxon>
        <taxon>Teleostei</taxon>
        <taxon>Osteoglossocephala</taxon>
        <taxon>Osteoglossomorpha</taxon>
        <taxon>Osteoglossiformes</taxon>
        <taxon>Osteoglossidae</taxon>
        <taxon>Scleropages</taxon>
    </lineage>
</organism>
<evidence type="ECO:0000313" key="1">
    <source>
        <dbReference type="EMBL" id="KPP76538.1"/>
    </source>
</evidence>
<accession>A0A0P7Z758</accession>
<name>A0A0P7Z758_SCLFO</name>